<dbReference type="AlphaFoldDB" id="A0A4Q2URZ5"/>
<keyword evidence="1" id="KW-0472">Membrane</keyword>
<gene>
    <name evidence="2" type="ORF">EQG79_11700</name>
</gene>
<dbReference type="EMBL" id="SBLB01000002">
    <property type="protein sequence ID" value="RYC70505.1"/>
    <property type="molecule type" value="Genomic_DNA"/>
</dbReference>
<feature type="transmembrane region" description="Helical" evidence="1">
    <location>
        <begin position="46"/>
        <end position="67"/>
    </location>
</feature>
<evidence type="ECO:0000256" key="1">
    <source>
        <dbReference type="SAM" id="Phobius"/>
    </source>
</evidence>
<keyword evidence="1" id="KW-0812">Transmembrane</keyword>
<feature type="transmembrane region" description="Helical" evidence="1">
    <location>
        <begin position="102"/>
        <end position="122"/>
    </location>
</feature>
<feature type="transmembrane region" description="Helical" evidence="1">
    <location>
        <begin position="74"/>
        <end position="96"/>
    </location>
</feature>
<keyword evidence="1" id="KW-1133">Transmembrane helix</keyword>
<name>A0A4Q2URZ5_9BACT</name>
<dbReference type="RefSeq" id="WP_077923346.1">
    <property type="nucleotide sequence ID" value="NZ_SBLB01000002.1"/>
</dbReference>
<accession>A0A4Q2URZ5</accession>
<evidence type="ECO:0000313" key="2">
    <source>
        <dbReference type="EMBL" id="RYC70505.1"/>
    </source>
</evidence>
<comment type="caution">
    <text evidence="2">The sequence shown here is derived from an EMBL/GenBank/DDBJ whole genome shotgun (WGS) entry which is preliminary data.</text>
</comment>
<proteinExistence type="predicted"/>
<sequence length="135" mass="14860">MQPFRKRIRNPKRLFLFDSLGACLTVCTLLAVLIPLEKYIGMPASILRGLAAPASGLALYSACCFWFAGLRWRLLMAILSVANGVYCCVTAGLVIWRYGDLTGLGLAYFALEILVIGGLVWLERQAVIGPADRMY</sequence>
<protein>
    <submittedName>
        <fullName evidence="2">Uncharacterized protein</fullName>
    </submittedName>
</protein>
<keyword evidence="3" id="KW-1185">Reference proteome</keyword>
<evidence type="ECO:0000313" key="3">
    <source>
        <dbReference type="Proteomes" id="UP000290407"/>
    </source>
</evidence>
<dbReference type="Proteomes" id="UP000290407">
    <property type="component" value="Unassembled WGS sequence"/>
</dbReference>
<feature type="transmembrane region" description="Helical" evidence="1">
    <location>
        <begin position="14"/>
        <end position="34"/>
    </location>
</feature>
<reference evidence="2 3" key="1">
    <citation type="submission" date="2019-01" db="EMBL/GenBank/DDBJ databases">
        <title>Spirosoma flava sp. nov., a propanil-degrading bacterium isolated from herbicide-contaminated soil.</title>
        <authorList>
            <person name="Zhang L."/>
            <person name="Jiang J.-D."/>
        </authorList>
    </citation>
    <scope>NUCLEOTIDE SEQUENCE [LARGE SCALE GENOMIC DNA]</scope>
    <source>
        <strain evidence="2 3">TY50</strain>
    </source>
</reference>
<organism evidence="2 3">
    <name type="scientific">Spirosoma sordidisoli</name>
    <dbReference type="NCBI Taxonomy" id="2502893"/>
    <lineage>
        <taxon>Bacteria</taxon>
        <taxon>Pseudomonadati</taxon>
        <taxon>Bacteroidota</taxon>
        <taxon>Cytophagia</taxon>
        <taxon>Cytophagales</taxon>
        <taxon>Cytophagaceae</taxon>
        <taxon>Spirosoma</taxon>
    </lineage>
</organism>